<dbReference type="RefSeq" id="WP_075131093.1">
    <property type="nucleotide sequence ID" value="NZ_MSIF01000001.1"/>
</dbReference>
<dbReference type="GO" id="GO:0016791">
    <property type="term" value="F:phosphatase activity"/>
    <property type="evidence" value="ECO:0007669"/>
    <property type="project" value="TreeGrafter"/>
</dbReference>
<dbReference type="EMBL" id="MSIF01000001">
    <property type="protein sequence ID" value="OLF14146.1"/>
    <property type="molecule type" value="Genomic_DNA"/>
</dbReference>
<dbReference type="SMART" id="SM00855">
    <property type="entry name" value="PGAM"/>
    <property type="match status" value="1"/>
</dbReference>
<evidence type="ECO:0000313" key="4">
    <source>
        <dbReference type="Proteomes" id="UP000185696"/>
    </source>
</evidence>
<feature type="active site" description="Proton donor/acceptor" evidence="1">
    <location>
        <position position="82"/>
    </location>
</feature>
<dbReference type="Gene3D" id="3.40.50.1240">
    <property type="entry name" value="Phosphoglycerate mutase-like"/>
    <property type="match status" value="1"/>
</dbReference>
<comment type="caution">
    <text evidence="3">The sequence shown here is derived from an EMBL/GenBank/DDBJ whole genome shotgun (WGS) entry which is preliminary data.</text>
</comment>
<protein>
    <submittedName>
        <fullName evidence="3">Histidine phosphatase family protein</fullName>
    </submittedName>
</protein>
<reference evidence="3 4" key="1">
    <citation type="submission" date="2016-12" db="EMBL/GenBank/DDBJ databases">
        <title>The draft genome sequence of Actinophytocola xinjiangensis.</title>
        <authorList>
            <person name="Wang W."/>
            <person name="Yuan L."/>
        </authorList>
    </citation>
    <scope>NUCLEOTIDE SEQUENCE [LARGE SCALE GENOMIC DNA]</scope>
    <source>
        <strain evidence="3 4">CGMCC 4.4663</strain>
    </source>
</reference>
<evidence type="ECO:0000256" key="2">
    <source>
        <dbReference type="PIRSR" id="PIRSR613078-2"/>
    </source>
</evidence>
<dbReference type="Pfam" id="PF00300">
    <property type="entry name" value="His_Phos_1"/>
    <property type="match status" value="1"/>
</dbReference>
<name>A0A7Z0WRS5_9PSEU</name>
<organism evidence="3 4">
    <name type="scientific">Actinophytocola xinjiangensis</name>
    <dbReference type="NCBI Taxonomy" id="485602"/>
    <lineage>
        <taxon>Bacteria</taxon>
        <taxon>Bacillati</taxon>
        <taxon>Actinomycetota</taxon>
        <taxon>Actinomycetes</taxon>
        <taxon>Pseudonocardiales</taxon>
        <taxon>Pseudonocardiaceae</taxon>
    </lineage>
</organism>
<dbReference type="SUPFAM" id="SSF53254">
    <property type="entry name" value="Phosphoglycerate mutase-like"/>
    <property type="match status" value="1"/>
</dbReference>
<dbReference type="Proteomes" id="UP000185696">
    <property type="component" value="Unassembled WGS sequence"/>
</dbReference>
<evidence type="ECO:0000313" key="3">
    <source>
        <dbReference type="EMBL" id="OLF14146.1"/>
    </source>
</evidence>
<proteinExistence type="predicted"/>
<evidence type="ECO:0000256" key="1">
    <source>
        <dbReference type="PIRSR" id="PIRSR613078-1"/>
    </source>
</evidence>
<dbReference type="InterPro" id="IPR013078">
    <property type="entry name" value="His_Pase_superF_clade-1"/>
</dbReference>
<dbReference type="CDD" id="cd07067">
    <property type="entry name" value="HP_PGM_like"/>
    <property type="match status" value="1"/>
</dbReference>
<feature type="active site" description="Tele-phosphohistidine intermediate" evidence="1">
    <location>
        <position position="9"/>
    </location>
</feature>
<dbReference type="PANTHER" id="PTHR48100:SF1">
    <property type="entry name" value="HISTIDINE PHOSPHATASE FAMILY PROTEIN-RELATED"/>
    <property type="match status" value="1"/>
</dbReference>
<dbReference type="InterPro" id="IPR050275">
    <property type="entry name" value="PGM_Phosphatase"/>
</dbReference>
<dbReference type="AlphaFoldDB" id="A0A7Z0WRS5"/>
<dbReference type="GO" id="GO:0005737">
    <property type="term" value="C:cytoplasm"/>
    <property type="evidence" value="ECO:0007669"/>
    <property type="project" value="TreeGrafter"/>
</dbReference>
<dbReference type="InterPro" id="IPR029033">
    <property type="entry name" value="His_PPase_superfam"/>
</dbReference>
<dbReference type="OrthoDB" id="9793115at2"/>
<dbReference type="PANTHER" id="PTHR48100">
    <property type="entry name" value="BROAD-SPECIFICITY PHOSPHATASE YOR283W-RELATED"/>
    <property type="match status" value="1"/>
</dbReference>
<feature type="binding site" evidence="2">
    <location>
        <position position="58"/>
    </location>
    <ligand>
        <name>substrate</name>
    </ligand>
</feature>
<accession>A0A7Z0WRS5</accession>
<sequence>MTEFVLVRHGETTWHATNRYAGRTDVPLTEHGHHQARRLGRWAATAGLTALHTSPLTRCRDTGAPAATATGLPPHTDDRLIEIDFGQGEGLTAADMTARFPHIRTAFEENPVDNHFPDGEHPTDAAHRAAACLTELATIHPDGRILVISHSTLLRLLVCHLLDLPLRHYRRVFPAVGNCALTTLRWDGSRRPAALIELNRPVEESA</sequence>
<keyword evidence="4" id="KW-1185">Reference proteome</keyword>
<gene>
    <name evidence="3" type="ORF">BLA60_03015</name>
</gene>